<dbReference type="GO" id="GO:0019646">
    <property type="term" value="P:aerobic electron transport chain"/>
    <property type="evidence" value="ECO:0007669"/>
    <property type="project" value="InterPro"/>
</dbReference>
<keyword evidence="4" id="KW-0249">Electron transport</keyword>
<evidence type="ECO:0000256" key="3">
    <source>
        <dbReference type="ARBA" id="ARBA00022723"/>
    </source>
</evidence>
<keyword evidence="7" id="KW-0732">Signal</keyword>
<evidence type="ECO:0000256" key="4">
    <source>
        <dbReference type="ARBA" id="ARBA00022982"/>
    </source>
</evidence>
<dbReference type="RefSeq" id="WP_319614079.1">
    <property type="nucleotide sequence ID" value="NZ_JAWXYB010000018.1"/>
</dbReference>
<dbReference type="AlphaFoldDB" id="A0AAW9DSM1"/>
<keyword evidence="2" id="KW-0004">4Fe-4S</keyword>
<protein>
    <recommendedName>
        <fullName evidence="8">High potential iron-sulfur proteins family profile domain-containing protein</fullName>
    </recommendedName>
</protein>
<organism evidence="9 10">
    <name type="scientific">Acidiphilium acidophilum</name>
    <name type="common">Thiobacillus acidophilus</name>
    <dbReference type="NCBI Taxonomy" id="76588"/>
    <lineage>
        <taxon>Bacteria</taxon>
        <taxon>Pseudomonadati</taxon>
        <taxon>Pseudomonadota</taxon>
        <taxon>Alphaproteobacteria</taxon>
        <taxon>Acetobacterales</taxon>
        <taxon>Acidocellaceae</taxon>
        <taxon>Acidiphilium</taxon>
    </lineage>
</organism>
<dbReference type="InterPro" id="IPR000170">
    <property type="entry name" value="High_potential_FeS_prot"/>
</dbReference>
<feature type="signal peptide" evidence="7">
    <location>
        <begin position="1"/>
        <end position="29"/>
    </location>
</feature>
<dbReference type="PROSITE" id="PS51373">
    <property type="entry name" value="HIPIP"/>
    <property type="match status" value="1"/>
</dbReference>
<gene>
    <name evidence="9" type="ORF">SIL87_10325</name>
</gene>
<dbReference type="Gene3D" id="4.10.490.10">
    <property type="entry name" value="High potential iron-sulphur protein"/>
    <property type="match status" value="1"/>
</dbReference>
<dbReference type="Proteomes" id="UP001279553">
    <property type="component" value="Unassembled WGS sequence"/>
</dbReference>
<dbReference type="GO" id="GO:0009055">
    <property type="term" value="F:electron transfer activity"/>
    <property type="evidence" value="ECO:0007669"/>
    <property type="project" value="InterPro"/>
</dbReference>
<evidence type="ECO:0000256" key="2">
    <source>
        <dbReference type="ARBA" id="ARBA00022485"/>
    </source>
</evidence>
<keyword evidence="6" id="KW-0411">Iron-sulfur</keyword>
<dbReference type="InterPro" id="IPR036369">
    <property type="entry name" value="HIPIP_sf"/>
</dbReference>
<sequence>MTEFRINRRTYLKAASAGLAGTVAAVAFAGTARASSKATKAQAGYVDHPGTGGAQCSTCANYIPTGSKCMQVQGVVSPHGFCNYYAPKG</sequence>
<dbReference type="GO" id="GO:0046872">
    <property type="term" value="F:metal ion binding"/>
    <property type="evidence" value="ECO:0007669"/>
    <property type="project" value="UniProtKB-KW"/>
</dbReference>
<keyword evidence="5" id="KW-0408">Iron</keyword>
<name>A0AAW9DSM1_ACIAO</name>
<evidence type="ECO:0000259" key="8">
    <source>
        <dbReference type="PROSITE" id="PS51373"/>
    </source>
</evidence>
<dbReference type="PROSITE" id="PS51318">
    <property type="entry name" value="TAT"/>
    <property type="match status" value="1"/>
</dbReference>
<evidence type="ECO:0000256" key="5">
    <source>
        <dbReference type="ARBA" id="ARBA00023004"/>
    </source>
</evidence>
<evidence type="ECO:0000256" key="1">
    <source>
        <dbReference type="ARBA" id="ARBA00022448"/>
    </source>
</evidence>
<accession>A0AAW9DSM1</accession>
<feature type="chain" id="PRO_5043510859" description="High potential iron-sulfur proteins family profile domain-containing protein" evidence="7">
    <location>
        <begin position="30"/>
        <end position="89"/>
    </location>
</feature>
<feature type="domain" description="High potential iron-sulfur proteins family profile" evidence="8">
    <location>
        <begin position="26"/>
        <end position="89"/>
    </location>
</feature>
<reference evidence="9 10" key="1">
    <citation type="submission" date="2023-11" db="EMBL/GenBank/DDBJ databases">
        <title>MicrobeMod: A computational toolkit for identifying prokaryotic methylation and restriction-modification with nanopore sequencing.</title>
        <authorList>
            <person name="Crits-Christoph A."/>
            <person name="Kang S.C."/>
            <person name="Lee H."/>
            <person name="Ostrov N."/>
        </authorList>
    </citation>
    <scope>NUCLEOTIDE SEQUENCE [LARGE SCALE GENOMIC DNA]</scope>
    <source>
        <strain evidence="9 10">DSMZ 700</strain>
    </source>
</reference>
<dbReference type="SUPFAM" id="SSF57652">
    <property type="entry name" value="HIPIP (high potential iron protein)"/>
    <property type="match status" value="1"/>
</dbReference>
<keyword evidence="1" id="KW-0813">Transport</keyword>
<proteinExistence type="predicted"/>
<evidence type="ECO:0000313" key="9">
    <source>
        <dbReference type="EMBL" id="MDX5931160.1"/>
    </source>
</evidence>
<keyword evidence="3" id="KW-0479">Metal-binding</keyword>
<evidence type="ECO:0000256" key="7">
    <source>
        <dbReference type="SAM" id="SignalP"/>
    </source>
</evidence>
<evidence type="ECO:0000256" key="6">
    <source>
        <dbReference type="ARBA" id="ARBA00023014"/>
    </source>
</evidence>
<dbReference type="GO" id="GO:0051539">
    <property type="term" value="F:4 iron, 4 sulfur cluster binding"/>
    <property type="evidence" value="ECO:0007669"/>
    <property type="project" value="UniProtKB-KW"/>
</dbReference>
<dbReference type="EMBL" id="JAWXYB010000018">
    <property type="protein sequence ID" value="MDX5931160.1"/>
    <property type="molecule type" value="Genomic_DNA"/>
</dbReference>
<comment type="caution">
    <text evidence="9">The sequence shown here is derived from an EMBL/GenBank/DDBJ whole genome shotgun (WGS) entry which is preliminary data.</text>
</comment>
<keyword evidence="10" id="KW-1185">Reference proteome</keyword>
<evidence type="ECO:0000313" key="10">
    <source>
        <dbReference type="Proteomes" id="UP001279553"/>
    </source>
</evidence>
<dbReference type="InterPro" id="IPR006311">
    <property type="entry name" value="TAT_signal"/>
</dbReference>